<protein>
    <submittedName>
        <fullName evidence="4">Lsr2 family protein</fullName>
    </submittedName>
</protein>
<dbReference type="EMBL" id="JALXTC010000020">
    <property type="protein sequence ID" value="MCT2117341.1"/>
    <property type="molecule type" value="Genomic_DNA"/>
</dbReference>
<comment type="caution">
    <text evidence="4">The sequence shown here is derived from an EMBL/GenBank/DDBJ whole genome shotgun (WGS) entry which is preliminary data.</text>
</comment>
<dbReference type="InterPro" id="IPR055370">
    <property type="entry name" value="Lsr2_DNA-bd"/>
</dbReference>
<dbReference type="InterPro" id="IPR042261">
    <property type="entry name" value="Lsr2-like_dimerization"/>
</dbReference>
<evidence type="ECO:0000313" key="4">
    <source>
        <dbReference type="EMBL" id="MCT2117341.1"/>
    </source>
</evidence>
<dbReference type="Pfam" id="PF23359">
    <property type="entry name" value="Lsr2_DNA-bd"/>
    <property type="match status" value="1"/>
</dbReference>
<keyword evidence="1" id="KW-0238">DNA-binding</keyword>
<sequence>MAQHFRVTYTDDIDGTDLGETANNISFAFEGRQYSIDLSDDNAQALREAMAPYIEAGHRVTGTKAKAARKTTGKTSPADTKAIREWARDNGYDVSDRGRIPADVMEAYAAAN</sequence>
<reference evidence="4" key="1">
    <citation type="submission" date="2022-04" db="EMBL/GenBank/DDBJ databases">
        <title>Human microbiome associated bacterial genomes.</title>
        <authorList>
            <person name="Sandstrom S."/>
            <person name="Salamzade R."/>
            <person name="Kalan L.R."/>
        </authorList>
    </citation>
    <scope>NUCLEOTIDE SEQUENCE</scope>
    <source>
        <strain evidence="4">P3-SID1762</strain>
    </source>
</reference>
<proteinExistence type="predicted"/>
<dbReference type="Proteomes" id="UP001206890">
    <property type="component" value="Unassembled WGS sequence"/>
</dbReference>
<dbReference type="GO" id="GO:0003677">
    <property type="term" value="F:DNA binding"/>
    <property type="evidence" value="ECO:0007669"/>
    <property type="project" value="UniProtKB-KW"/>
</dbReference>
<evidence type="ECO:0000259" key="2">
    <source>
        <dbReference type="Pfam" id="PF11774"/>
    </source>
</evidence>
<dbReference type="RefSeq" id="WP_259842301.1">
    <property type="nucleotide sequence ID" value="NZ_JALXTB010000021.1"/>
</dbReference>
<gene>
    <name evidence="4" type="ORF">M3D93_06190</name>
</gene>
<evidence type="ECO:0000259" key="3">
    <source>
        <dbReference type="Pfam" id="PF23359"/>
    </source>
</evidence>
<name>A0AAW5Q855_9ACTN</name>
<dbReference type="InterPro" id="IPR036625">
    <property type="entry name" value="E3-bd_dom_sf"/>
</dbReference>
<evidence type="ECO:0000313" key="5">
    <source>
        <dbReference type="Proteomes" id="UP001206890"/>
    </source>
</evidence>
<dbReference type="Pfam" id="PF11774">
    <property type="entry name" value="Lsr2"/>
    <property type="match status" value="1"/>
</dbReference>
<dbReference type="InterPro" id="IPR024412">
    <property type="entry name" value="Lsr2_dim_dom"/>
</dbReference>
<dbReference type="GO" id="GO:0016746">
    <property type="term" value="F:acyltransferase activity"/>
    <property type="evidence" value="ECO:0007669"/>
    <property type="project" value="InterPro"/>
</dbReference>
<organism evidence="4 5">
    <name type="scientific">Dietzia cinnamea</name>
    <dbReference type="NCBI Taxonomy" id="321318"/>
    <lineage>
        <taxon>Bacteria</taxon>
        <taxon>Bacillati</taxon>
        <taxon>Actinomycetota</taxon>
        <taxon>Actinomycetes</taxon>
        <taxon>Mycobacteriales</taxon>
        <taxon>Dietziaceae</taxon>
        <taxon>Dietzia</taxon>
    </lineage>
</organism>
<dbReference type="Gene3D" id="3.30.60.230">
    <property type="entry name" value="Lsr2, dimerization domain"/>
    <property type="match status" value="1"/>
</dbReference>
<dbReference type="AlphaFoldDB" id="A0AAW5Q855"/>
<accession>A0AAW5Q855</accession>
<dbReference type="Gene3D" id="4.10.320.10">
    <property type="entry name" value="E3-binding domain"/>
    <property type="match status" value="1"/>
</dbReference>
<evidence type="ECO:0000256" key="1">
    <source>
        <dbReference type="ARBA" id="ARBA00023125"/>
    </source>
</evidence>
<feature type="domain" description="Lsr2 DNA-binding" evidence="3">
    <location>
        <begin position="76"/>
        <end position="111"/>
    </location>
</feature>
<feature type="domain" description="Lsr2 dimerization" evidence="2">
    <location>
        <begin position="1"/>
        <end position="60"/>
    </location>
</feature>